<sequence length="439" mass="47919">MAKLTFVGGIHPYDGKDLSKDKPIQDVLPKGEMVYPLSQHIGAPAKPIVAKGDRVLAGQKIAESGGFVSAPIYASVSGTVKTIETRRVVTGDLIQSIVIDNDGLYESEEFHPYAPVDKLQKEEIIDIVKEAGIVGMGGAGFPTHVKLSPKDPDKIEYVIANCAECEPYLTSDYRRMMEEPDKLIGGLKIMLKLFDNAHGILAVEDNKPDCISLLKQMTKNDPQITVKALKTKYPQGAERQLIYATTGRKINSSMLPADVGCIVDNVDTVVAIYRAVTEGRPLMERIITVTGDAVANPRNFRVPIGMSYQELLDIAGGFKQEPEKIICGGPMMGFGMFQLDVPTTKTSTALLALTQDDVSAMEPSPCINCGRCVESCPGRIVPSLLATYAEHFDEEAFVEHNGMECCECGCCSFVCPAKRPLTQEIKSMRKIQLAKKKKK</sequence>
<dbReference type="Gene3D" id="3.10.20.600">
    <property type="match status" value="1"/>
</dbReference>
<feature type="binding site" evidence="8">
    <location>
        <position position="366"/>
    </location>
    <ligand>
        <name>[4Fe-4S] cluster</name>
        <dbReference type="ChEBI" id="CHEBI:49883"/>
        <label>1</label>
    </ligand>
</feature>
<dbReference type="PANTHER" id="PTHR43034">
    <property type="entry name" value="ION-TRANSLOCATING OXIDOREDUCTASE COMPLEX SUBUNIT C"/>
    <property type="match status" value="1"/>
</dbReference>
<keyword evidence="8" id="KW-1278">Translocase</keyword>
<dbReference type="EMBL" id="JAJEPV010000012">
    <property type="protein sequence ID" value="MCC2119282.1"/>
    <property type="molecule type" value="Genomic_DNA"/>
</dbReference>
<evidence type="ECO:0000313" key="10">
    <source>
        <dbReference type="EMBL" id="MCC2119282.1"/>
    </source>
</evidence>
<dbReference type="NCBIfam" id="TIGR01945">
    <property type="entry name" value="rnfC"/>
    <property type="match status" value="1"/>
</dbReference>
<keyword evidence="3 8" id="KW-0479">Metal-binding</keyword>
<evidence type="ECO:0000256" key="6">
    <source>
        <dbReference type="ARBA" id="ARBA00023004"/>
    </source>
</evidence>
<dbReference type="InterPro" id="IPR017900">
    <property type="entry name" value="4Fe4S_Fe_S_CS"/>
</dbReference>
<feature type="binding site" evidence="8">
    <location>
        <position position="405"/>
    </location>
    <ligand>
        <name>[4Fe-4S] cluster</name>
        <dbReference type="ChEBI" id="CHEBI:49883"/>
        <label>2</label>
    </ligand>
</feature>
<dbReference type="InterPro" id="IPR026902">
    <property type="entry name" value="RnfC_N"/>
</dbReference>
<dbReference type="InterPro" id="IPR010208">
    <property type="entry name" value="Ion_transpt_RnfC/RsxC"/>
</dbReference>
<keyword evidence="7 8" id="KW-0411">Iron-sulfur</keyword>
<evidence type="ECO:0000256" key="5">
    <source>
        <dbReference type="ARBA" id="ARBA00022982"/>
    </source>
</evidence>
<comment type="caution">
    <text evidence="10">The sequence shown here is derived from an EMBL/GenBank/DDBJ whole genome shotgun (WGS) entry which is preliminary data.</text>
</comment>
<feature type="binding site" evidence="8">
    <location>
        <position position="415"/>
    </location>
    <ligand>
        <name>[4Fe-4S] cluster</name>
        <dbReference type="ChEBI" id="CHEBI:49883"/>
        <label>1</label>
    </ligand>
</feature>
<keyword evidence="11" id="KW-1185">Reference proteome</keyword>
<feature type="binding site" evidence="8">
    <location>
        <position position="372"/>
    </location>
    <ligand>
        <name>[4Fe-4S] cluster</name>
        <dbReference type="ChEBI" id="CHEBI:49883"/>
        <label>1</label>
    </ligand>
</feature>
<protein>
    <recommendedName>
        <fullName evidence="8">Ion-translocating oxidoreductase complex subunit C</fullName>
        <ecNumber evidence="8">7.-.-.-</ecNumber>
    </recommendedName>
    <alternativeName>
        <fullName evidence="8">Rnf electron transport complex subunit C</fullName>
    </alternativeName>
</protein>
<reference evidence="10 11" key="1">
    <citation type="submission" date="2021-10" db="EMBL/GenBank/DDBJ databases">
        <title>Anaerobic single-cell dispensing facilitates the cultivation of human gut bacteria.</title>
        <authorList>
            <person name="Afrizal A."/>
        </authorList>
    </citation>
    <scope>NUCLEOTIDE SEQUENCE [LARGE SCALE GENOMIC DNA]</scope>
    <source>
        <strain evidence="10 11">CLA-AA-H273</strain>
    </source>
</reference>
<feature type="binding site" evidence="8">
    <location>
        <position position="408"/>
    </location>
    <ligand>
        <name>[4Fe-4S] cluster</name>
        <dbReference type="ChEBI" id="CHEBI:49883"/>
        <label>2</label>
    </ligand>
</feature>
<dbReference type="SUPFAM" id="SSF142019">
    <property type="entry name" value="Nqo1 FMN-binding domain-like"/>
    <property type="match status" value="1"/>
</dbReference>
<dbReference type="NCBIfam" id="NF003454">
    <property type="entry name" value="PRK05035.1"/>
    <property type="match status" value="1"/>
</dbReference>
<comment type="similarity">
    <text evidence="8">Belongs to the 4Fe4S bacterial-type ferredoxin family. RnfC subfamily.</text>
</comment>
<dbReference type="AlphaFoldDB" id="A0AAE3D780"/>
<keyword evidence="5 8" id="KW-0249">Electron transport</keyword>
<dbReference type="PANTHER" id="PTHR43034:SF2">
    <property type="entry name" value="ION-TRANSLOCATING OXIDOREDUCTASE COMPLEX SUBUNIT C"/>
    <property type="match status" value="1"/>
</dbReference>
<accession>A0AAE3D780</accession>
<comment type="cofactor">
    <cofactor evidence="8">
        <name>[4Fe-4S] cluster</name>
        <dbReference type="ChEBI" id="CHEBI:49883"/>
    </cofactor>
    <text evidence="8">Binds 2 [4Fe-4S] clusters per subunit.</text>
</comment>
<dbReference type="InterPro" id="IPR011538">
    <property type="entry name" value="Nuo51_FMN-bd"/>
</dbReference>
<evidence type="ECO:0000256" key="4">
    <source>
        <dbReference type="ARBA" id="ARBA00022737"/>
    </source>
</evidence>
<evidence type="ECO:0000256" key="3">
    <source>
        <dbReference type="ARBA" id="ARBA00022723"/>
    </source>
</evidence>
<evidence type="ECO:0000256" key="1">
    <source>
        <dbReference type="ARBA" id="ARBA00022448"/>
    </source>
</evidence>
<dbReference type="Pfam" id="PF10531">
    <property type="entry name" value="SLBB"/>
    <property type="match status" value="1"/>
</dbReference>
<dbReference type="HAMAP" id="MF_00461">
    <property type="entry name" value="RsxC_RnfC"/>
    <property type="match status" value="1"/>
</dbReference>
<comment type="subcellular location">
    <subcellularLocation>
        <location evidence="8">Cell membrane</location>
        <topology evidence="8">Peripheral membrane protein</topology>
    </subcellularLocation>
</comment>
<dbReference type="GO" id="GO:0009055">
    <property type="term" value="F:electron transfer activity"/>
    <property type="evidence" value="ECO:0007669"/>
    <property type="project" value="InterPro"/>
</dbReference>
<name>A0AAE3D780_9FIRM</name>
<dbReference type="GO" id="GO:0022900">
    <property type="term" value="P:electron transport chain"/>
    <property type="evidence" value="ECO:0007669"/>
    <property type="project" value="UniProtKB-UniRule"/>
</dbReference>
<feature type="domain" description="4Fe-4S ferredoxin-type" evidence="9">
    <location>
        <begin position="357"/>
        <end position="387"/>
    </location>
</feature>
<evidence type="ECO:0000256" key="2">
    <source>
        <dbReference type="ARBA" id="ARBA00022485"/>
    </source>
</evidence>
<dbReference type="Proteomes" id="UP001197795">
    <property type="component" value="Unassembled WGS sequence"/>
</dbReference>
<evidence type="ECO:0000256" key="7">
    <source>
        <dbReference type="ARBA" id="ARBA00023014"/>
    </source>
</evidence>
<dbReference type="Gene3D" id="3.40.50.11540">
    <property type="entry name" value="NADH-ubiquinone oxidoreductase 51kDa subunit"/>
    <property type="match status" value="1"/>
</dbReference>
<keyword evidence="2 8" id="KW-0004">4Fe-4S</keyword>
<gene>
    <name evidence="10" type="primary">rsxC</name>
    <name evidence="8" type="synonym">rnfC</name>
    <name evidence="10" type="ORF">LKD75_06665</name>
</gene>
<evidence type="ECO:0000259" key="9">
    <source>
        <dbReference type="PROSITE" id="PS51379"/>
    </source>
</evidence>
<dbReference type="GO" id="GO:0051539">
    <property type="term" value="F:4 iron, 4 sulfur cluster binding"/>
    <property type="evidence" value="ECO:0007669"/>
    <property type="project" value="UniProtKB-KW"/>
</dbReference>
<keyword evidence="6 8" id="KW-0408">Iron</keyword>
<comment type="function">
    <text evidence="8">Part of a membrane-bound complex that couples electron transfer with translocation of ions across the membrane.</text>
</comment>
<feature type="domain" description="4Fe-4S ferredoxin-type" evidence="9">
    <location>
        <begin position="396"/>
        <end position="426"/>
    </location>
</feature>
<dbReference type="PROSITE" id="PS51379">
    <property type="entry name" value="4FE4S_FER_2"/>
    <property type="match status" value="2"/>
</dbReference>
<dbReference type="InterPro" id="IPR019554">
    <property type="entry name" value="Soluble_ligand-bd"/>
</dbReference>
<proteinExistence type="inferred from homology"/>
<dbReference type="Pfam" id="PF01512">
    <property type="entry name" value="Complex1_51K"/>
    <property type="match status" value="1"/>
</dbReference>
<dbReference type="GO" id="GO:0046872">
    <property type="term" value="F:metal ion binding"/>
    <property type="evidence" value="ECO:0007669"/>
    <property type="project" value="UniProtKB-KW"/>
</dbReference>
<dbReference type="GO" id="GO:0005886">
    <property type="term" value="C:plasma membrane"/>
    <property type="evidence" value="ECO:0007669"/>
    <property type="project" value="UniProtKB-SubCell"/>
</dbReference>
<comment type="subunit">
    <text evidence="8">The complex is composed of six subunits: RnfA, RnfB, RnfC, RnfD, RnfE and RnfG.</text>
</comment>
<keyword evidence="4 8" id="KW-0677">Repeat</keyword>
<dbReference type="RefSeq" id="WP_227733077.1">
    <property type="nucleotide sequence ID" value="NZ_JAJEPV010000012.1"/>
</dbReference>
<evidence type="ECO:0000256" key="8">
    <source>
        <dbReference type="HAMAP-Rule" id="MF_00461"/>
    </source>
</evidence>
<feature type="binding site" evidence="8">
    <location>
        <position position="411"/>
    </location>
    <ligand>
        <name>[4Fe-4S] cluster</name>
        <dbReference type="ChEBI" id="CHEBI:49883"/>
        <label>2</label>
    </ligand>
</feature>
<dbReference type="Pfam" id="PF13375">
    <property type="entry name" value="RnfC_N"/>
    <property type="match status" value="1"/>
</dbReference>
<dbReference type="InterPro" id="IPR017896">
    <property type="entry name" value="4Fe4S_Fe-S-bd"/>
</dbReference>
<organism evidence="10 11">
    <name type="scientific">Waltera acetigignens</name>
    <dbReference type="NCBI Taxonomy" id="2981769"/>
    <lineage>
        <taxon>Bacteria</taxon>
        <taxon>Bacillati</taxon>
        <taxon>Bacillota</taxon>
        <taxon>Clostridia</taxon>
        <taxon>Lachnospirales</taxon>
        <taxon>Lachnospiraceae</taxon>
        <taxon>Waltera</taxon>
    </lineage>
</organism>
<dbReference type="InterPro" id="IPR037225">
    <property type="entry name" value="Nuo51_FMN-bd_sf"/>
</dbReference>
<dbReference type="Gene3D" id="3.30.70.20">
    <property type="match status" value="1"/>
</dbReference>
<keyword evidence="1 8" id="KW-0813">Transport</keyword>
<keyword evidence="8" id="KW-0472">Membrane</keyword>
<dbReference type="PROSITE" id="PS00198">
    <property type="entry name" value="4FE4S_FER_1"/>
    <property type="match status" value="1"/>
</dbReference>
<keyword evidence="8" id="KW-1003">Cell membrane</keyword>
<dbReference type="SUPFAM" id="SSF46548">
    <property type="entry name" value="alpha-helical ferredoxin"/>
    <property type="match status" value="1"/>
</dbReference>
<evidence type="ECO:0000313" key="11">
    <source>
        <dbReference type="Proteomes" id="UP001197795"/>
    </source>
</evidence>
<feature type="binding site" evidence="8">
    <location>
        <position position="376"/>
    </location>
    <ligand>
        <name>[4Fe-4S] cluster</name>
        <dbReference type="ChEBI" id="CHEBI:49883"/>
        <label>2</label>
    </ligand>
</feature>
<feature type="binding site" evidence="8">
    <location>
        <position position="369"/>
    </location>
    <ligand>
        <name>[4Fe-4S] cluster</name>
        <dbReference type="ChEBI" id="CHEBI:49883"/>
        <label>1</label>
    </ligand>
</feature>
<dbReference type="EC" id="7.-.-.-" evidence="8"/>